<proteinExistence type="predicted"/>
<keyword evidence="2" id="KW-1185">Reference proteome</keyword>
<name>A0A9Q1BG97_HOLLE</name>
<evidence type="ECO:0000313" key="1">
    <source>
        <dbReference type="EMBL" id="KAJ8023537.1"/>
    </source>
</evidence>
<evidence type="ECO:0000313" key="2">
    <source>
        <dbReference type="Proteomes" id="UP001152320"/>
    </source>
</evidence>
<gene>
    <name evidence="1" type="ORF">HOLleu_36004</name>
</gene>
<sequence length="76" mass="8829">MSKELKDFVEQSEICNQFCTEQAKEPLIQHLIPSRPWEKIGVTFLPSKTKTICVLWIIIRMCSKLTTCTARKTTKQ</sequence>
<accession>A0A9Q1BG97</accession>
<reference evidence="1" key="1">
    <citation type="submission" date="2021-10" db="EMBL/GenBank/DDBJ databases">
        <title>Tropical sea cucumber genome reveals ecological adaptation and Cuvierian tubules defense mechanism.</title>
        <authorList>
            <person name="Chen T."/>
        </authorList>
    </citation>
    <scope>NUCLEOTIDE SEQUENCE</scope>
    <source>
        <strain evidence="1">Nanhai2018</strain>
        <tissue evidence="1">Muscle</tissue>
    </source>
</reference>
<organism evidence="1 2">
    <name type="scientific">Holothuria leucospilota</name>
    <name type="common">Black long sea cucumber</name>
    <name type="synonym">Mertensiothuria leucospilota</name>
    <dbReference type="NCBI Taxonomy" id="206669"/>
    <lineage>
        <taxon>Eukaryota</taxon>
        <taxon>Metazoa</taxon>
        <taxon>Echinodermata</taxon>
        <taxon>Eleutherozoa</taxon>
        <taxon>Echinozoa</taxon>
        <taxon>Holothuroidea</taxon>
        <taxon>Aspidochirotacea</taxon>
        <taxon>Aspidochirotida</taxon>
        <taxon>Holothuriidae</taxon>
        <taxon>Holothuria</taxon>
    </lineage>
</organism>
<comment type="caution">
    <text evidence="1">The sequence shown here is derived from an EMBL/GenBank/DDBJ whole genome shotgun (WGS) entry which is preliminary data.</text>
</comment>
<dbReference type="EMBL" id="JAIZAY010000019">
    <property type="protein sequence ID" value="KAJ8023537.1"/>
    <property type="molecule type" value="Genomic_DNA"/>
</dbReference>
<dbReference type="Proteomes" id="UP001152320">
    <property type="component" value="Chromosome 19"/>
</dbReference>
<dbReference type="AlphaFoldDB" id="A0A9Q1BG97"/>
<protein>
    <submittedName>
        <fullName evidence="1">Uncharacterized protein</fullName>
    </submittedName>
</protein>